<dbReference type="InterPro" id="IPR041678">
    <property type="entry name" value="TetR_C_16"/>
</dbReference>
<dbReference type="InterPro" id="IPR036271">
    <property type="entry name" value="Tet_transcr_reg_TetR-rel_C_sf"/>
</dbReference>
<dbReference type="RefSeq" id="WP_197011481.1">
    <property type="nucleotide sequence ID" value="NZ_BAABES010000005.1"/>
</dbReference>
<evidence type="ECO:0000313" key="2">
    <source>
        <dbReference type="EMBL" id="MBG6088803.1"/>
    </source>
</evidence>
<comment type="caution">
    <text evidence="2">The sequence shown here is derived from an EMBL/GenBank/DDBJ whole genome shotgun (WGS) entry which is preliminary data.</text>
</comment>
<dbReference type="EMBL" id="JADOUA010000001">
    <property type="protein sequence ID" value="MBG6088803.1"/>
    <property type="molecule type" value="Genomic_DNA"/>
</dbReference>
<keyword evidence="3" id="KW-1185">Reference proteome</keyword>
<feature type="domain" description="Tetracyclin repressor-like C-terminal" evidence="1">
    <location>
        <begin position="32"/>
        <end position="137"/>
    </location>
</feature>
<evidence type="ECO:0000259" key="1">
    <source>
        <dbReference type="Pfam" id="PF17920"/>
    </source>
</evidence>
<dbReference type="AlphaFoldDB" id="A0A931GIP2"/>
<proteinExistence type="predicted"/>
<accession>A0A931GIP2</accession>
<protein>
    <recommendedName>
        <fullName evidence="1">Tetracyclin repressor-like C-terminal domain-containing protein</fullName>
    </recommendedName>
</protein>
<sequence>MSEATEVENTGAQNLAAYANTLFEEALAGPRDQLGERLLRMSLTAWENPRLRPQLLDKIGAAATSEAGAAQLREHFHSMLVVRVGESVEAPRLNLNAVVAQVVGVIMLRYVMRMEPIVSVPVDEVVRTFAPTIQRHLDARPGPSPTQGG</sequence>
<name>A0A931GIP2_9ACTN</name>
<dbReference type="Pfam" id="PF17920">
    <property type="entry name" value="TetR_C_16"/>
    <property type="match status" value="1"/>
</dbReference>
<evidence type="ECO:0000313" key="3">
    <source>
        <dbReference type="Proteomes" id="UP000614047"/>
    </source>
</evidence>
<reference evidence="2" key="1">
    <citation type="submission" date="2020-11" db="EMBL/GenBank/DDBJ databases">
        <title>Sequencing the genomes of 1000 actinobacteria strains.</title>
        <authorList>
            <person name="Klenk H.-P."/>
        </authorList>
    </citation>
    <scope>NUCLEOTIDE SEQUENCE</scope>
    <source>
        <strain evidence="2">DSM 43175</strain>
    </source>
</reference>
<dbReference type="Proteomes" id="UP000614047">
    <property type="component" value="Unassembled WGS sequence"/>
</dbReference>
<organism evidence="2 3">
    <name type="scientific">Actinomadura viridis</name>
    <dbReference type="NCBI Taxonomy" id="58110"/>
    <lineage>
        <taxon>Bacteria</taxon>
        <taxon>Bacillati</taxon>
        <taxon>Actinomycetota</taxon>
        <taxon>Actinomycetes</taxon>
        <taxon>Streptosporangiales</taxon>
        <taxon>Thermomonosporaceae</taxon>
        <taxon>Actinomadura</taxon>
    </lineage>
</organism>
<dbReference type="SUPFAM" id="SSF48498">
    <property type="entry name" value="Tetracyclin repressor-like, C-terminal domain"/>
    <property type="match status" value="1"/>
</dbReference>
<gene>
    <name evidence="2" type="ORF">IW256_002916</name>
</gene>
<dbReference type="Gene3D" id="1.10.357.10">
    <property type="entry name" value="Tetracycline Repressor, domain 2"/>
    <property type="match status" value="1"/>
</dbReference>